<evidence type="ECO:0000259" key="4">
    <source>
        <dbReference type="PROSITE" id="PS01031"/>
    </source>
</evidence>
<dbReference type="PROSITE" id="PS01031">
    <property type="entry name" value="SHSP"/>
    <property type="match status" value="1"/>
</dbReference>
<comment type="caution">
    <text evidence="5">The sequence shown here is derived from an EMBL/GenBank/DDBJ whole genome shotgun (WGS) entry which is preliminary data.</text>
</comment>
<dbReference type="Pfam" id="PF00011">
    <property type="entry name" value="HSP20"/>
    <property type="match status" value="1"/>
</dbReference>
<gene>
    <name evidence="5" type="ORF">QJS04_geneDACA007649</name>
</gene>
<protein>
    <submittedName>
        <fullName evidence="5">17.3 kDa class I heat shock protein</fullName>
    </submittedName>
</protein>
<reference evidence="5" key="1">
    <citation type="journal article" date="2023" name="Nat. Commun.">
        <title>Diploid and tetraploid genomes of Acorus and the evolution of monocots.</title>
        <authorList>
            <person name="Ma L."/>
            <person name="Liu K.W."/>
            <person name="Li Z."/>
            <person name="Hsiao Y.Y."/>
            <person name="Qi Y."/>
            <person name="Fu T."/>
            <person name="Tang G.D."/>
            <person name="Zhang D."/>
            <person name="Sun W.H."/>
            <person name="Liu D.K."/>
            <person name="Li Y."/>
            <person name="Chen G.Z."/>
            <person name="Liu X.D."/>
            <person name="Liao X.Y."/>
            <person name="Jiang Y.T."/>
            <person name="Yu X."/>
            <person name="Hao Y."/>
            <person name="Huang J."/>
            <person name="Zhao X.W."/>
            <person name="Ke S."/>
            <person name="Chen Y.Y."/>
            <person name="Wu W.L."/>
            <person name="Hsu J.L."/>
            <person name="Lin Y.F."/>
            <person name="Huang M.D."/>
            <person name="Li C.Y."/>
            <person name="Huang L."/>
            <person name="Wang Z.W."/>
            <person name="Zhao X."/>
            <person name="Zhong W.Y."/>
            <person name="Peng D.H."/>
            <person name="Ahmad S."/>
            <person name="Lan S."/>
            <person name="Zhang J.S."/>
            <person name="Tsai W.C."/>
            <person name="Van de Peer Y."/>
            <person name="Liu Z.J."/>
        </authorList>
    </citation>
    <scope>NUCLEOTIDE SEQUENCE</scope>
    <source>
        <strain evidence="5">SCP</strain>
    </source>
</reference>
<dbReference type="PANTHER" id="PTHR11527">
    <property type="entry name" value="HEAT-SHOCK PROTEIN 20 FAMILY MEMBER"/>
    <property type="match status" value="1"/>
</dbReference>
<feature type="domain" description="SHSP" evidence="4">
    <location>
        <begin position="12"/>
        <end position="127"/>
    </location>
</feature>
<proteinExistence type="inferred from homology"/>
<dbReference type="InterPro" id="IPR002068">
    <property type="entry name" value="A-crystallin/Hsp20_dom"/>
</dbReference>
<dbReference type="AlphaFoldDB" id="A0AAV9B2X7"/>
<reference evidence="5" key="2">
    <citation type="submission" date="2023-06" db="EMBL/GenBank/DDBJ databases">
        <authorList>
            <person name="Ma L."/>
            <person name="Liu K.-W."/>
            <person name="Li Z."/>
            <person name="Hsiao Y.-Y."/>
            <person name="Qi Y."/>
            <person name="Fu T."/>
            <person name="Tang G."/>
            <person name="Zhang D."/>
            <person name="Sun W.-H."/>
            <person name="Liu D.-K."/>
            <person name="Li Y."/>
            <person name="Chen G.-Z."/>
            <person name="Liu X.-D."/>
            <person name="Liao X.-Y."/>
            <person name="Jiang Y.-T."/>
            <person name="Yu X."/>
            <person name="Hao Y."/>
            <person name="Huang J."/>
            <person name="Zhao X.-W."/>
            <person name="Ke S."/>
            <person name="Chen Y.-Y."/>
            <person name="Wu W.-L."/>
            <person name="Hsu J.-L."/>
            <person name="Lin Y.-F."/>
            <person name="Huang M.-D."/>
            <person name="Li C.-Y."/>
            <person name="Huang L."/>
            <person name="Wang Z.-W."/>
            <person name="Zhao X."/>
            <person name="Zhong W.-Y."/>
            <person name="Peng D.-H."/>
            <person name="Ahmad S."/>
            <person name="Lan S."/>
            <person name="Zhang J.-S."/>
            <person name="Tsai W.-C."/>
            <person name="Van De Peer Y."/>
            <person name="Liu Z.-J."/>
        </authorList>
    </citation>
    <scope>NUCLEOTIDE SEQUENCE</scope>
    <source>
        <strain evidence="5">SCP</strain>
        <tissue evidence="5">Leaves</tissue>
    </source>
</reference>
<dbReference type="InterPro" id="IPR031107">
    <property type="entry name" value="Small_HSP"/>
</dbReference>
<dbReference type="SUPFAM" id="SSF49764">
    <property type="entry name" value="HSP20-like chaperones"/>
    <property type="match status" value="1"/>
</dbReference>
<evidence type="ECO:0000256" key="1">
    <source>
        <dbReference type="ARBA" id="ARBA00023016"/>
    </source>
</evidence>
<organism evidence="5 6">
    <name type="scientific">Acorus gramineus</name>
    <name type="common">Dwarf sweet flag</name>
    <dbReference type="NCBI Taxonomy" id="55184"/>
    <lineage>
        <taxon>Eukaryota</taxon>
        <taxon>Viridiplantae</taxon>
        <taxon>Streptophyta</taxon>
        <taxon>Embryophyta</taxon>
        <taxon>Tracheophyta</taxon>
        <taxon>Spermatophyta</taxon>
        <taxon>Magnoliopsida</taxon>
        <taxon>Liliopsida</taxon>
        <taxon>Acoraceae</taxon>
        <taxon>Acorus</taxon>
    </lineage>
</organism>
<evidence type="ECO:0000313" key="5">
    <source>
        <dbReference type="EMBL" id="KAK1270788.1"/>
    </source>
</evidence>
<keyword evidence="1 5" id="KW-0346">Stress response</keyword>
<dbReference type="InterPro" id="IPR008978">
    <property type="entry name" value="HSP20-like_chaperone"/>
</dbReference>
<accession>A0AAV9B2X7</accession>
<comment type="similarity">
    <text evidence="2 3">Belongs to the small heat shock protein (HSP20) family.</text>
</comment>
<evidence type="ECO:0000313" key="6">
    <source>
        <dbReference type="Proteomes" id="UP001179952"/>
    </source>
</evidence>
<sequence length="127" mass="14288">MWYTPTILLPPPLPENNNYAYSDHSETAEAHVFTFELPGVKKGEVKASVVNGRVLEVIAEREVEKTEENDTWHLVERGSGRFWQKIRLPVGARVEQMKAAMEDGLLTVTVPKVEVKELEVKSIDVSG</sequence>
<dbReference type="Proteomes" id="UP001179952">
    <property type="component" value="Unassembled WGS sequence"/>
</dbReference>
<dbReference type="Gene3D" id="2.60.40.790">
    <property type="match status" value="1"/>
</dbReference>
<keyword evidence="6" id="KW-1185">Reference proteome</keyword>
<evidence type="ECO:0000256" key="3">
    <source>
        <dbReference type="RuleBase" id="RU003616"/>
    </source>
</evidence>
<name>A0AAV9B2X7_ACOGR</name>
<dbReference type="EMBL" id="JAUJYN010000005">
    <property type="protein sequence ID" value="KAK1270788.1"/>
    <property type="molecule type" value="Genomic_DNA"/>
</dbReference>
<evidence type="ECO:0000256" key="2">
    <source>
        <dbReference type="PROSITE-ProRule" id="PRU00285"/>
    </source>
</evidence>